<evidence type="ECO:0000313" key="1">
    <source>
        <dbReference type="EMBL" id="PDZ94969.1"/>
    </source>
</evidence>
<name>A0A9X6XVU2_BACCE</name>
<gene>
    <name evidence="1" type="ORF">CON36_30960</name>
</gene>
<dbReference type="AlphaFoldDB" id="A0A9X6XVU2"/>
<reference evidence="1 2" key="1">
    <citation type="submission" date="2017-09" db="EMBL/GenBank/DDBJ databases">
        <title>Large-scale bioinformatics analysis of Bacillus genomes uncovers conserved roles of natural products in bacterial physiology.</title>
        <authorList>
            <consortium name="Agbiome Team Llc"/>
            <person name="Bleich R.M."/>
            <person name="Grubbs K.J."/>
            <person name="Santa Maria K.C."/>
            <person name="Allen S.E."/>
            <person name="Farag S."/>
            <person name="Shank E.A."/>
            <person name="Bowers A."/>
        </authorList>
    </citation>
    <scope>NUCLEOTIDE SEQUENCE [LARGE SCALE GENOMIC DNA]</scope>
    <source>
        <strain evidence="1 2">AFS092789</strain>
    </source>
</reference>
<proteinExistence type="predicted"/>
<dbReference type="RefSeq" id="WP_098006353.1">
    <property type="nucleotide sequence ID" value="NZ_NVMX01000083.1"/>
</dbReference>
<accession>A0A9X6XVU2</accession>
<comment type="caution">
    <text evidence="1">The sequence shown here is derived from an EMBL/GenBank/DDBJ whole genome shotgun (WGS) entry which is preliminary data.</text>
</comment>
<dbReference type="EMBL" id="NVMX01000083">
    <property type="protein sequence ID" value="PDZ94969.1"/>
    <property type="molecule type" value="Genomic_DNA"/>
</dbReference>
<evidence type="ECO:0000313" key="2">
    <source>
        <dbReference type="Proteomes" id="UP000219922"/>
    </source>
</evidence>
<protein>
    <submittedName>
        <fullName evidence="1">Uncharacterized protein</fullName>
    </submittedName>
</protein>
<sequence length="580" mass="67847">MKLLSKPSDLDYSKQKTYEEFRFFKLALTERNWSGKEYITKENCSWFMNQLKELDDVFYKLFGNILSTTRFTFLMDTSIFAGALPENNKLIEFLEELDDFQEYDIENPVEVKKANKYLNKLKSYKNKIENLTYIYRWALNNEEHPFASEIKESIIKEVEKKGNLAKTLWDKDIKSVTLKRMKLIKQGASQKDFATKMNSEGARLVTECEKRDIHFVSQILKYGLDEPSLFFYGIYFIVIYYKQLEGLMKPGIEFISFEKKENKIEVFLKDSTSYLDEQFLKHETFISTLPKAKRRADGRVTKYESLYDINGTEFDNEEQIKGVLRTISNWIIHRISSDTTIKLPHKKWVHTVKGELFTSLGLDKMYFEQVSFIGGPEGPELLIKSHAFLTKGTYDVDLLFPLFDPESWENLNAIQCAIITYALCLFHDITIEKNYDLVKNTFKSFMGEIFEYELVTREKSGSVSSLQFLNASQKTGNKNNNNTNTIHEDTHKKTEHWVSFHFRRLKTGSNASDKQKSVAAKYGIKELPPGFTFVDSHVRGERNIDKDNMHFSALDILNKTLGKLNRYYEENHDKEQETIN</sequence>
<organism evidence="1 2">
    <name type="scientific">Bacillus cereus</name>
    <dbReference type="NCBI Taxonomy" id="1396"/>
    <lineage>
        <taxon>Bacteria</taxon>
        <taxon>Bacillati</taxon>
        <taxon>Bacillota</taxon>
        <taxon>Bacilli</taxon>
        <taxon>Bacillales</taxon>
        <taxon>Bacillaceae</taxon>
        <taxon>Bacillus</taxon>
        <taxon>Bacillus cereus group</taxon>
    </lineage>
</organism>
<dbReference type="Proteomes" id="UP000219922">
    <property type="component" value="Unassembled WGS sequence"/>
</dbReference>